<keyword evidence="2" id="KW-0812">Transmembrane</keyword>
<sequence>MTTAPPPPEQPQHVPPPVVPPPPPSAPPPVGLATSVELRISKRLLWIGTAAYPLHNIARVYTFTLHPRRKEAVMRFLRRSGLVLGVAMLVTLPAMLPAAFGDSTLLALIWFVAFGLWIFCLVDMITVLSATSHYVLAVETNGASTGVVTSRQPHYLNQLVGQISYAIDHPDTELQVTVESISISPSHYYFGDNVNMYGGSGNVGMAA</sequence>
<dbReference type="Pfam" id="PF19744">
    <property type="entry name" value="DUF6232"/>
    <property type="match status" value="1"/>
</dbReference>
<protein>
    <submittedName>
        <fullName evidence="3">Uncharacterized protein</fullName>
    </submittedName>
</protein>
<feature type="transmembrane region" description="Helical" evidence="2">
    <location>
        <begin position="82"/>
        <end position="100"/>
    </location>
</feature>
<keyword evidence="2" id="KW-1133">Transmembrane helix</keyword>
<keyword evidence="2" id="KW-0472">Membrane</keyword>
<dbReference type="EMBL" id="JAAGMA010000314">
    <property type="protein sequence ID" value="NEB09621.1"/>
    <property type="molecule type" value="Genomic_DNA"/>
</dbReference>
<proteinExistence type="predicted"/>
<organism evidence="3 4">
    <name type="scientific">Streptomyces coelicoflavus</name>
    <dbReference type="NCBI Taxonomy" id="285562"/>
    <lineage>
        <taxon>Bacteria</taxon>
        <taxon>Bacillati</taxon>
        <taxon>Actinomycetota</taxon>
        <taxon>Actinomycetes</taxon>
        <taxon>Kitasatosporales</taxon>
        <taxon>Streptomycetaceae</taxon>
        <taxon>Streptomyces</taxon>
    </lineage>
</organism>
<evidence type="ECO:0000313" key="4">
    <source>
        <dbReference type="Proteomes" id="UP000470446"/>
    </source>
</evidence>
<evidence type="ECO:0000256" key="1">
    <source>
        <dbReference type="SAM" id="MobiDB-lite"/>
    </source>
</evidence>
<evidence type="ECO:0000256" key="2">
    <source>
        <dbReference type="SAM" id="Phobius"/>
    </source>
</evidence>
<dbReference type="Proteomes" id="UP000470446">
    <property type="component" value="Unassembled WGS sequence"/>
</dbReference>
<comment type="caution">
    <text evidence="3">The sequence shown here is derived from an EMBL/GenBank/DDBJ whole genome shotgun (WGS) entry which is preliminary data.</text>
</comment>
<name>A0A7K3PJS3_9ACTN</name>
<dbReference type="InterPro" id="IPR045629">
    <property type="entry name" value="DUF6232"/>
</dbReference>
<dbReference type="RefSeq" id="WP_164245216.1">
    <property type="nucleotide sequence ID" value="NZ_JAAGMA010000314.1"/>
</dbReference>
<accession>A0A7K3PJS3</accession>
<feature type="transmembrane region" description="Helical" evidence="2">
    <location>
        <begin position="106"/>
        <end position="128"/>
    </location>
</feature>
<dbReference type="AlphaFoldDB" id="A0A7K3PJS3"/>
<feature type="region of interest" description="Disordered" evidence="1">
    <location>
        <begin position="1"/>
        <end position="30"/>
    </location>
</feature>
<gene>
    <name evidence="3" type="ORF">G3I32_12215</name>
</gene>
<evidence type="ECO:0000313" key="3">
    <source>
        <dbReference type="EMBL" id="NEB09621.1"/>
    </source>
</evidence>
<reference evidence="3 4" key="1">
    <citation type="submission" date="2020-01" db="EMBL/GenBank/DDBJ databases">
        <title>Insect and environment-associated Actinomycetes.</title>
        <authorList>
            <person name="Currrie C."/>
            <person name="Chevrette M."/>
            <person name="Carlson C."/>
            <person name="Stubbendieck R."/>
            <person name="Wendt-Pienkowski E."/>
        </authorList>
    </citation>
    <scope>NUCLEOTIDE SEQUENCE [LARGE SCALE GENOMIC DNA]</scope>
    <source>
        <strain evidence="3 4">SID14163</strain>
    </source>
</reference>